<dbReference type="Pfam" id="PF03358">
    <property type="entry name" value="FMN_red"/>
    <property type="match status" value="1"/>
</dbReference>
<reference evidence="4 5" key="1">
    <citation type="submission" date="2020-01" db="EMBL/GenBank/DDBJ databases">
        <title>Anaeroalcalibacter tamaniensis gen. nov., sp. nov., moderately halophilic strictly anaerobic fermenter bacterium from mud volcano of Taman peninsula.</title>
        <authorList>
            <person name="Frolova A."/>
            <person name="Merkel A.Y."/>
            <person name="Slobodkin A.I."/>
        </authorList>
    </citation>
    <scope>NUCLEOTIDE SEQUENCE [LARGE SCALE GENOMIC DNA]</scope>
    <source>
        <strain evidence="4 5">F-3ap</strain>
    </source>
</reference>
<dbReference type="RefSeq" id="WP_162369909.1">
    <property type="nucleotide sequence ID" value="NZ_JAAEEH010000011.1"/>
</dbReference>
<comment type="caution">
    <text evidence="4">The sequence shown here is derived from an EMBL/GenBank/DDBJ whole genome shotgun (WGS) entry which is preliminary data.</text>
</comment>
<dbReference type="InterPro" id="IPR051796">
    <property type="entry name" value="ISF_SsuE-like"/>
</dbReference>
<protein>
    <submittedName>
        <fullName evidence="4">Flavodoxin family protein</fullName>
    </submittedName>
</protein>
<dbReference type="InterPro" id="IPR005025">
    <property type="entry name" value="FMN_Rdtase-like_dom"/>
</dbReference>
<evidence type="ECO:0000313" key="5">
    <source>
        <dbReference type="Proteomes" id="UP000461585"/>
    </source>
</evidence>
<sequence length="211" mass="22962">MKVMAFNGSPNEHGNTRQALEIVGEELRKADIGFEVVHVGDKVLSGCTACHGCIGKRDGTCILGDDGVNGWIGKMREADGILFGSPVHFASMGGSMKAFLDRAFFVSVVNGNLFRHKVGAGLAVVRRTGGLPTVDLLQNYLNTSEMLIPTSCYWNVIHGKEPGEVMEDVEGVQTLRILGKNMAWLLQLVDNGKDSVRKPAAEEKVFQNFIR</sequence>
<dbReference type="AlphaFoldDB" id="A0A7X5HV35"/>
<dbReference type="SUPFAM" id="SSF52218">
    <property type="entry name" value="Flavoproteins"/>
    <property type="match status" value="1"/>
</dbReference>
<evidence type="ECO:0000256" key="1">
    <source>
        <dbReference type="ARBA" id="ARBA00022630"/>
    </source>
</evidence>
<dbReference type="EMBL" id="JAAEEH010000011">
    <property type="protein sequence ID" value="NDL67183.1"/>
    <property type="molecule type" value="Genomic_DNA"/>
</dbReference>
<dbReference type="Gene3D" id="3.40.50.360">
    <property type="match status" value="1"/>
</dbReference>
<keyword evidence="1" id="KW-0285">Flavoprotein</keyword>
<dbReference type="InterPro" id="IPR029039">
    <property type="entry name" value="Flavoprotein-like_sf"/>
</dbReference>
<gene>
    <name evidence="4" type="ORF">GXN74_05400</name>
</gene>
<evidence type="ECO:0000259" key="3">
    <source>
        <dbReference type="Pfam" id="PF03358"/>
    </source>
</evidence>
<keyword evidence="2" id="KW-0288">FMN</keyword>
<evidence type="ECO:0000313" key="4">
    <source>
        <dbReference type="EMBL" id="NDL67183.1"/>
    </source>
</evidence>
<dbReference type="GO" id="GO:0016491">
    <property type="term" value="F:oxidoreductase activity"/>
    <property type="evidence" value="ECO:0007669"/>
    <property type="project" value="InterPro"/>
</dbReference>
<accession>A0A7X5HV35</accession>
<dbReference type="Proteomes" id="UP000461585">
    <property type="component" value="Unassembled WGS sequence"/>
</dbReference>
<name>A0A7X5HV35_9FIRM</name>
<proteinExistence type="predicted"/>
<keyword evidence="5" id="KW-1185">Reference proteome</keyword>
<feature type="domain" description="NADPH-dependent FMN reductase-like" evidence="3">
    <location>
        <begin position="1"/>
        <end position="158"/>
    </location>
</feature>
<organism evidence="4 5">
    <name type="scientific">Anaerotalea alkaliphila</name>
    <dbReference type="NCBI Taxonomy" id="2662126"/>
    <lineage>
        <taxon>Bacteria</taxon>
        <taxon>Bacillati</taxon>
        <taxon>Bacillota</taxon>
        <taxon>Clostridia</taxon>
        <taxon>Eubacteriales</taxon>
        <taxon>Anaerotalea</taxon>
    </lineage>
</organism>
<dbReference type="PANTHER" id="PTHR43278">
    <property type="entry name" value="NAD(P)H-DEPENDENT FMN-CONTAINING OXIDOREDUCTASE YWQN-RELATED"/>
    <property type="match status" value="1"/>
</dbReference>
<evidence type="ECO:0000256" key="2">
    <source>
        <dbReference type="ARBA" id="ARBA00022643"/>
    </source>
</evidence>
<dbReference type="PANTHER" id="PTHR43278:SF4">
    <property type="entry name" value="NAD(P)H-DEPENDENT FMN-CONTAINING OXIDOREDUCTASE YWQN-RELATED"/>
    <property type="match status" value="1"/>
</dbReference>